<accession>A0AAW0JX79</accession>
<reference evidence="1 2" key="1">
    <citation type="journal article" date="2018" name="Sci. Data">
        <title>The draft genome sequence of cork oak.</title>
        <authorList>
            <person name="Ramos A.M."/>
            <person name="Usie A."/>
            <person name="Barbosa P."/>
            <person name="Barros P.M."/>
            <person name="Capote T."/>
            <person name="Chaves I."/>
            <person name="Simoes F."/>
            <person name="Abreu I."/>
            <person name="Carrasquinho I."/>
            <person name="Faro C."/>
            <person name="Guimaraes J.B."/>
            <person name="Mendonca D."/>
            <person name="Nobrega F."/>
            <person name="Rodrigues L."/>
            <person name="Saibo N.J.M."/>
            <person name="Varela M.C."/>
            <person name="Egas C."/>
            <person name="Matos J."/>
            <person name="Miguel C.M."/>
            <person name="Oliveira M.M."/>
            <person name="Ricardo C.P."/>
            <person name="Goncalves S."/>
        </authorList>
    </citation>
    <scope>NUCLEOTIDE SEQUENCE [LARGE SCALE GENOMIC DNA]</scope>
    <source>
        <strain evidence="2">cv. HL8</strain>
    </source>
</reference>
<protein>
    <submittedName>
        <fullName evidence="1">Uncharacterized protein</fullName>
    </submittedName>
</protein>
<sequence length="102" mass="10381">MSSDPTESDDGEVVDAEVGVVLADAEGGVGEGFGFRESGSVDELGPRAALGEVVADRFGYVAEEVAKSRGGDWWLGRLGGGGGGGGGGITYFVNEIELTKRN</sequence>
<gene>
    <name evidence="1" type="ORF">CFP56_028038</name>
</gene>
<dbReference type="AlphaFoldDB" id="A0AAW0JX79"/>
<proteinExistence type="predicted"/>
<evidence type="ECO:0000313" key="1">
    <source>
        <dbReference type="EMBL" id="KAK7830676.1"/>
    </source>
</evidence>
<evidence type="ECO:0000313" key="2">
    <source>
        <dbReference type="Proteomes" id="UP000237347"/>
    </source>
</evidence>
<comment type="caution">
    <text evidence="1">The sequence shown here is derived from an EMBL/GenBank/DDBJ whole genome shotgun (WGS) entry which is preliminary data.</text>
</comment>
<dbReference type="EMBL" id="PKMF04000458">
    <property type="protein sequence ID" value="KAK7830676.1"/>
    <property type="molecule type" value="Genomic_DNA"/>
</dbReference>
<dbReference type="Proteomes" id="UP000237347">
    <property type="component" value="Unassembled WGS sequence"/>
</dbReference>
<organism evidence="1 2">
    <name type="scientific">Quercus suber</name>
    <name type="common">Cork oak</name>
    <dbReference type="NCBI Taxonomy" id="58331"/>
    <lineage>
        <taxon>Eukaryota</taxon>
        <taxon>Viridiplantae</taxon>
        <taxon>Streptophyta</taxon>
        <taxon>Embryophyta</taxon>
        <taxon>Tracheophyta</taxon>
        <taxon>Spermatophyta</taxon>
        <taxon>Magnoliopsida</taxon>
        <taxon>eudicotyledons</taxon>
        <taxon>Gunneridae</taxon>
        <taxon>Pentapetalae</taxon>
        <taxon>rosids</taxon>
        <taxon>fabids</taxon>
        <taxon>Fagales</taxon>
        <taxon>Fagaceae</taxon>
        <taxon>Quercus</taxon>
    </lineage>
</organism>
<name>A0AAW0JX79_QUESU</name>
<keyword evidence="2" id="KW-1185">Reference proteome</keyword>